<sequence length="550" mass="60731">MNKTFRLIRTMLKMQYSLAGKSSGEKIGYVLLAIFLIPFSGIIISVLNSIVETLYDQLAPSGNENALLGLLFVGMTIVLLFVSLSSVLSSFYFAEDIEGFIPYPFHPYQLLAGKAAAPFINLYVTSGVLMVPILTLYGIHSGAGFIYYIYALLLFLIFPVIPFTMMAILLMFFMRFANIAKNKDRTKVFAGLLTFVFIIGFNVIIRLNQNPEQTAEGAAQLIQQQNGLLNIITGMIPTAYFSTMALQNAKALNGLFFLLLLLALSVGTIFLFLTAGQKLYFKGVLGLTAGSTKKFNSGKVSKKIKTQPVFLALLLKELRIIFRTPTFFMQIVVQSLFGPVFLVVILVFESSSGSIGALGSMLEQFDGKAPLLLLFILTLFILGVNPASYSSISRDGRSWPANLYLPVPAKTVIFSKVMTAWLINLLSIILLAAVGLAVIQMPPALFIAWIILTFLASWFTSLVGTSLDLNDPKLNWTDEQEVFKSRFISLIALLIEMGTFGFIVLLLWNIDSLQSLWMTSLLLALLLTIAIGISHVALRKLIGTKFLKTR</sequence>
<feature type="transmembrane region" description="Helical" evidence="1">
    <location>
        <begin position="27"/>
        <end position="47"/>
    </location>
</feature>
<feature type="transmembrane region" description="Helical" evidence="1">
    <location>
        <begin position="251"/>
        <end position="273"/>
    </location>
</feature>
<feature type="transmembrane region" description="Helical" evidence="1">
    <location>
        <begin position="115"/>
        <end position="139"/>
    </location>
</feature>
<feature type="transmembrane region" description="Helical" evidence="1">
    <location>
        <begin position="445"/>
        <end position="467"/>
    </location>
</feature>
<keyword evidence="1" id="KW-1133">Transmembrane helix</keyword>
<protein>
    <submittedName>
        <fullName evidence="2">ABC transporter permease</fullName>
    </submittedName>
</protein>
<evidence type="ECO:0000256" key="1">
    <source>
        <dbReference type="SAM" id="Phobius"/>
    </source>
</evidence>
<dbReference type="InterPro" id="IPR031599">
    <property type="entry name" value="ABC_tran_2"/>
</dbReference>
<feature type="transmembrane region" description="Helical" evidence="1">
    <location>
        <begin position="368"/>
        <end position="387"/>
    </location>
</feature>
<evidence type="ECO:0000313" key="3">
    <source>
        <dbReference type="Proteomes" id="UP000619534"/>
    </source>
</evidence>
<feature type="transmembrane region" description="Helical" evidence="1">
    <location>
        <begin position="420"/>
        <end position="439"/>
    </location>
</feature>
<dbReference type="Proteomes" id="UP000619534">
    <property type="component" value="Unassembled WGS sequence"/>
</dbReference>
<feature type="transmembrane region" description="Helical" evidence="1">
    <location>
        <begin position="145"/>
        <end position="174"/>
    </location>
</feature>
<reference evidence="3" key="1">
    <citation type="journal article" date="2019" name="Int. J. Syst. Evol. Microbiol.">
        <title>The Global Catalogue of Microorganisms (GCM) 10K type strain sequencing project: providing services to taxonomists for standard genome sequencing and annotation.</title>
        <authorList>
            <consortium name="The Broad Institute Genomics Platform"/>
            <consortium name="The Broad Institute Genome Sequencing Center for Infectious Disease"/>
            <person name="Wu L."/>
            <person name="Ma J."/>
        </authorList>
    </citation>
    <scope>NUCLEOTIDE SEQUENCE [LARGE SCALE GENOMIC DNA]</scope>
    <source>
        <strain evidence="3">CCM 7282</strain>
    </source>
</reference>
<feature type="transmembrane region" description="Helical" evidence="1">
    <location>
        <begin position="487"/>
        <end position="510"/>
    </location>
</feature>
<organism evidence="2 3">
    <name type="scientific">Thalassobacillus devorans</name>
    <dbReference type="NCBI Taxonomy" id="279813"/>
    <lineage>
        <taxon>Bacteria</taxon>
        <taxon>Bacillati</taxon>
        <taxon>Bacillota</taxon>
        <taxon>Bacilli</taxon>
        <taxon>Bacillales</taxon>
        <taxon>Bacillaceae</taxon>
        <taxon>Thalassobacillus</taxon>
    </lineage>
</organism>
<gene>
    <name evidence="2" type="ORF">GCM10007216_00200</name>
</gene>
<dbReference type="EMBL" id="BMCJ01000001">
    <property type="protein sequence ID" value="GGC73516.1"/>
    <property type="molecule type" value="Genomic_DNA"/>
</dbReference>
<feature type="transmembrane region" description="Helical" evidence="1">
    <location>
        <begin position="186"/>
        <end position="205"/>
    </location>
</feature>
<feature type="transmembrane region" description="Helical" evidence="1">
    <location>
        <begin position="516"/>
        <end position="538"/>
    </location>
</feature>
<keyword evidence="1" id="KW-0812">Transmembrane</keyword>
<feature type="transmembrane region" description="Helical" evidence="1">
    <location>
        <begin position="327"/>
        <end position="348"/>
    </location>
</feature>
<keyword evidence="3" id="KW-1185">Reference proteome</keyword>
<feature type="transmembrane region" description="Helical" evidence="1">
    <location>
        <begin position="67"/>
        <end position="94"/>
    </location>
</feature>
<name>A0ABQ1NHT7_9BACI</name>
<comment type="caution">
    <text evidence="2">The sequence shown here is derived from an EMBL/GenBank/DDBJ whole genome shotgun (WGS) entry which is preliminary data.</text>
</comment>
<dbReference type="RefSeq" id="WP_062444077.1">
    <property type="nucleotide sequence ID" value="NZ_BMCJ01000001.1"/>
</dbReference>
<evidence type="ECO:0000313" key="2">
    <source>
        <dbReference type="EMBL" id="GGC73516.1"/>
    </source>
</evidence>
<proteinExistence type="predicted"/>
<dbReference type="Pfam" id="PF16949">
    <property type="entry name" value="ABC_tran_2"/>
    <property type="match status" value="1"/>
</dbReference>
<accession>A0ABQ1NHT7</accession>
<keyword evidence="1" id="KW-0472">Membrane</keyword>